<dbReference type="GO" id="GO:0016747">
    <property type="term" value="F:acyltransferase activity, transferring groups other than amino-acyl groups"/>
    <property type="evidence" value="ECO:0007669"/>
    <property type="project" value="InterPro"/>
</dbReference>
<dbReference type="SUPFAM" id="SSF55729">
    <property type="entry name" value="Acyl-CoA N-acyltransferases (Nat)"/>
    <property type="match status" value="1"/>
</dbReference>
<dbReference type="InterPro" id="IPR000182">
    <property type="entry name" value="GNAT_dom"/>
</dbReference>
<dbReference type="AlphaFoldDB" id="A0AAN6ZC55"/>
<evidence type="ECO:0000313" key="3">
    <source>
        <dbReference type="Proteomes" id="UP001304895"/>
    </source>
</evidence>
<dbReference type="Pfam" id="PF00583">
    <property type="entry name" value="Acetyltransf_1"/>
    <property type="match status" value="1"/>
</dbReference>
<sequence length="256" mass="27740">MTTTSRIRIRAGTPADLDALTELHFDAFEDNVMSPLMYPNGPSEDCKAKFRGQLLPPPAAQKDKKKGEPFLYVAELLPEDGLADGLPEIVAMAKGTIYREQRPEEEWKAPLPPITADDFGEGADIAVVNAFIGQLNLRQQELAKGEAMLYLGLLGCKQDRQRLGAGSALLKLCADIADDLGLPCRLEASPAGYALYRKFGYEDVGVEDLHVTEKWGVVNTDGSNWGGNHAAALIGPAPAGVMRNVIMRRPPKKPTA</sequence>
<name>A0AAN6ZC55_9PEZI</name>
<gene>
    <name evidence="2" type="ORF">BT67DRAFT_444135</name>
</gene>
<keyword evidence="3" id="KW-1185">Reference proteome</keyword>
<feature type="domain" description="N-acetyltransferase" evidence="1">
    <location>
        <begin position="129"/>
        <end position="201"/>
    </location>
</feature>
<dbReference type="PANTHER" id="PTHR42791">
    <property type="entry name" value="GNAT FAMILY ACETYLTRANSFERASE"/>
    <property type="match status" value="1"/>
</dbReference>
<evidence type="ECO:0000259" key="1">
    <source>
        <dbReference type="Pfam" id="PF00583"/>
    </source>
</evidence>
<proteinExistence type="predicted"/>
<dbReference type="InterPro" id="IPR052523">
    <property type="entry name" value="Trichothecene_AcTrans"/>
</dbReference>
<dbReference type="EMBL" id="MU853420">
    <property type="protein sequence ID" value="KAK4132009.1"/>
    <property type="molecule type" value="Genomic_DNA"/>
</dbReference>
<reference evidence="2" key="1">
    <citation type="journal article" date="2023" name="Mol. Phylogenet. Evol.">
        <title>Genome-scale phylogeny and comparative genomics of the fungal order Sordariales.</title>
        <authorList>
            <person name="Hensen N."/>
            <person name="Bonometti L."/>
            <person name="Westerberg I."/>
            <person name="Brannstrom I.O."/>
            <person name="Guillou S."/>
            <person name="Cros-Aarteil S."/>
            <person name="Calhoun S."/>
            <person name="Haridas S."/>
            <person name="Kuo A."/>
            <person name="Mondo S."/>
            <person name="Pangilinan J."/>
            <person name="Riley R."/>
            <person name="LaButti K."/>
            <person name="Andreopoulos B."/>
            <person name="Lipzen A."/>
            <person name="Chen C."/>
            <person name="Yan M."/>
            <person name="Daum C."/>
            <person name="Ng V."/>
            <person name="Clum A."/>
            <person name="Steindorff A."/>
            <person name="Ohm R.A."/>
            <person name="Martin F."/>
            <person name="Silar P."/>
            <person name="Natvig D.O."/>
            <person name="Lalanne C."/>
            <person name="Gautier V."/>
            <person name="Ament-Velasquez S.L."/>
            <person name="Kruys A."/>
            <person name="Hutchinson M.I."/>
            <person name="Powell A.J."/>
            <person name="Barry K."/>
            <person name="Miller A.N."/>
            <person name="Grigoriev I.V."/>
            <person name="Debuchy R."/>
            <person name="Gladieux P."/>
            <person name="Hiltunen Thoren M."/>
            <person name="Johannesson H."/>
        </authorList>
    </citation>
    <scope>NUCLEOTIDE SEQUENCE</scope>
    <source>
        <strain evidence="2">CBS 123565</strain>
    </source>
</reference>
<accession>A0AAN6ZC55</accession>
<dbReference type="Proteomes" id="UP001304895">
    <property type="component" value="Unassembled WGS sequence"/>
</dbReference>
<comment type="caution">
    <text evidence="2">The sequence shown here is derived from an EMBL/GenBank/DDBJ whole genome shotgun (WGS) entry which is preliminary data.</text>
</comment>
<evidence type="ECO:0000313" key="2">
    <source>
        <dbReference type="EMBL" id="KAK4132009.1"/>
    </source>
</evidence>
<dbReference type="PANTHER" id="PTHR42791:SF17">
    <property type="entry name" value="ACETYLTRANSFERASE, GNAT FAMILY FAMILY (AFU_ORTHOLOGUE AFUA_8G05690)"/>
    <property type="match status" value="1"/>
</dbReference>
<dbReference type="InterPro" id="IPR016181">
    <property type="entry name" value="Acyl_CoA_acyltransferase"/>
</dbReference>
<dbReference type="Gene3D" id="3.40.630.30">
    <property type="match status" value="1"/>
</dbReference>
<reference evidence="2" key="2">
    <citation type="submission" date="2023-05" db="EMBL/GenBank/DDBJ databases">
        <authorList>
            <consortium name="Lawrence Berkeley National Laboratory"/>
            <person name="Steindorff A."/>
            <person name="Hensen N."/>
            <person name="Bonometti L."/>
            <person name="Westerberg I."/>
            <person name="Brannstrom I.O."/>
            <person name="Guillou S."/>
            <person name="Cros-Aarteil S."/>
            <person name="Calhoun S."/>
            <person name="Haridas S."/>
            <person name="Kuo A."/>
            <person name="Mondo S."/>
            <person name="Pangilinan J."/>
            <person name="Riley R."/>
            <person name="Labutti K."/>
            <person name="Andreopoulos B."/>
            <person name="Lipzen A."/>
            <person name="Chen C."/>
            <person name="Yanf M."/>
            <person name="Daum C."/>
            <person name="Ng V."/>
            <person name="Clum A."/>
            <person name="Ohm R."/>
            <person name="Martin F."/>
            <person name="Silar P."/>
            <person name="Natvig D."/>
            <person name="Lalanne C."/>
            <person name="Gautier V."/>
            <person name="Ament-Velasquez S.L."/>
            <person name="Kruys A."/>
            <person name="Hutchinson M.I."/>
            <person name="Powell A.J."/>
            <person name="Barry K."/>
            <person name="Miller A.N."/>
            <person name="Grigoriev I.V."/>
            <person name="Debuchy R."/>
            <person name="Gladieux P."/>
            <person name="Thoren M.H."/>
            <person name="Johannesson H."/>
        </authorList>
    </citation>
    <scope>NUCLEOTIDE SEQUENCE</scope>
    <source>
        <strain evidence="2">CBS 123565</strain>
    </source>
</reference>
<protein>
    <submittedName>
        <fullName evidence="2">N-acetyltransferase-like protein</fullName>
    </submittedName>
</protein>
<organism evidence="2 3">
    <name type="scientific">Trichocladium antarcticum</name>
    <dbReference type="NCBI Taxonomy" id="1450529"/>
    <lineage>
        <taxon>Eukaryota</taxon>
        <taxon>Fungi</taxon>
        <taxon>Dikarya</taxon>
        <taxon>Ascomycota</taxon>
        <taxon>Pezizomycotina</taxon>
        <taxon>Sordariomycetes</taxon>
        <taxon>Sordariomycetidae</taxon>
        <taxon>Sordariales</taxon>
        <taxon>Chaetomiaceae</taxon>
        <taxon>Trichocladium</taxon>
    </lineage>
</organism>